<reference evidence="1 2" key="1">
    <citation type="submission" date="2019-02" db="EMBL/GenBank/DDBJ databases">
        <title>Deep-cultivation of Planctomycetes and their phenomic and genomic characterization uncovers novel biology.</title>
        <authorList>
            <person name="Wiegand S."/>
            <person name="Jogler M."/>
            <person name="Boedeker C."/>
            <person name="Pinto D."/>
            <person name="Vollmers J."/>
            <person name="Rivas-Marin E."/>
            <person name="Kohn T."/>
            <person name="Peeters S.H."/>
            <person name="Heuer A."/>
            <person name="Rast P."/>
            <person name="Oberbeckmann S."/>
            <person name="Bunk B."/>
            <person name="Jeske O."/>
            <person name="Meyerdierks A."/>
            <person name="Storesund J.E."/>
            <person name="Kallscheuer N."/>
            <person name="Luecker S."/>
            <person name="Lage O.M."/>
            <person name="Pohl T."/>
            <person name="Merkel B.J."/>
            <person name="Hornburger P."/>
            <person name="Mueller R.-W."/>
            <person name="Bruemmer F."/>
            <person name="Labrenz M."/>
            <person name="Spormann A.M."/>
            <person name="Op Den Camp H."/>
            <person name="Overmann J."/>
            <person name="Amann R."/>
            <person name="Jetten M.S.M."/>
            <person name="Mascher T."/>
            <person name="Medema M.H."/>
            <person name="Devos D.P."/>
            <person name="Kaster A.-K."/>
            <person name="Ovreas L."/>
            <person name="Rohde M."/>
            <person name="Galperin M.Y."/>
            <person name="Jogler C."/>
        </authorList>
    </citation>
    <scope>NUCLEOTIDE SEQUENCE [LARGE SCALE GENOMIC DNA]</scope>
    <source>
        <strain evidence="1 2">CA13</strain>
    </source>
</reference>
<comment type="caution">
    <text evidence="1">The sequence shown here is derived from an EMBL/GenBank/DDBJ whole genome shotgun (WGS) entry which is preliminary data.</text>
</comment>
<keyword evidence="2" id="KW-1185">Reference proteome</keyword>
<dbReference type="GO" id="GO:0016787">
    <property type="term" value="F:hydrolase activity"/>
    <property type="evidence" value="ECO:0007669"/>
    <property type="project" value="UniProtKB-KW"/>
</dbReference>
<dbReference type="InterPro" id="IPR022385">
    <property type="entry name" value="Rhs_assc_core"/>
</dbReference>
<accession>A0A5C5YZ22</accession>
<sequence precursor="true">MPRIKRADEAGYIYHALNRGNAKNVRKMPPFPFSFRDANKNKTSETITGTMSGYGFNVGTSGYDDEDRLVNWNRSDSNLDQSWNLSLVGDWNNFTENASVQSRTHGPTHEILSAAGQAVQHDAKGNQTLLPTSLSPLATSLSLHWDFENKLLGADTDNDGSDDVTYQFDALGRRVARDDGTTVTVFVQSGQQTIADYVSGAVPASPTYTYVYASYIDEPVMRGGTGGLRYYHRNQQYSIIGISDGGGVVKERYAYTAYGTPTILDAAGVVQAVSAENNRYLYTGREWDAVLGLCHYRARMYDPVLGRFCSRDPIGYVDGTLSYGFLVKAVLKKLDPHGFYATTDNDVKVALGCLKEEVKTLDDPRFPPGTLLPGQCAKRPFHLAMKQMVFDEWGDLNADIVVSMISPILGDGVTGAVKEAIASEIASAVFSGDSELTAEEIKDLVTSIVTAHLNDEINPSWDVEQSIQQIADQISGLVPTEFENCKSVVLTGDGSGEKSTCRLTVCAQPHPTQKLSMIFTVKSGFCSYSCVPKGRQRCCCGTNSTVTLGPTTGSALNIGSDCSVQLGAIR</sequence>
<dbReference type="EMBL" id="SJPJ01000001">
    <property type="protein sequence ID" value="TWT80304.1"/>
    <property type="molecule type" value="Genomic_DNA"/>
</dbReference>
<dbReference type="OrthoDB" id="292898at2"/>
<dbReference type="PANTHER" id="PTHR32305">
    <property type="match status" value="1"/>
</dbReference>
<dbReference type="Proteomes" id="UP000315010">
    <property type="component" value="Unassembled WGS sequence"/>
</dbReference>
<keyword evidence="1" id="KW-0378">Hydrolase</keyword>
<dbReference type="Gene3D" id="2.180.10.10">
    <property type="entry name" value="RHS repeat-associated core"/>
    <property type="match status" value="1"/>
</dbReference>
<protein>
    <submittedName>
        <fullName evidence="1">tRNA3(Ser)-specific nuclease WapA</fullName>
        <ecNumber evidence="1">3.1.-.-</ecNumber>
    </submittedName>
</protein>
<dbReference type="RefSeq" id="WP_146395352.1">
    <property type="nucleotide sequence ID" value="NZ_SJPJ01000001.1"/>
</dbReference>
<name>A0A5C5YZ22_9BACT</name>
<dbReference type="PANTHER" id="PTHR32305:SF15">
    <property type="entry name" value="PROTEIN RHSA-RELATED"/>
    <property type="match status" value="1"/>
</dbReference>
<organism evidence="1 2">
    <name type="scientific">Novipirellula herctigrandis</name>
    <dbReference type="NCBI Taxonomy" id="2527986"/>
    <lineage>
        <taxon>Bacteria</taxon>
        <taxon>Pseudomonadati</taxon>
        <taxon>Planctomycetota</taxon>
        <taxon>Planctomycetia</taxon>
        <taxon>Pirellulales</taxon>
        <taxon>Pirellulaceae</taxon>
        <taxon>Novipirellula</taxon>
    </lineage>
</organism>
<evidence type="ECO:0000313" key="1">
    <source>
        <dbReference type="EMBL" id="TWT80304.1"/>
    </source>
</evidence>
<dbReference type="InterPro" id="IPR050708">
    <property type="entry name" value="T6SS_VgrG/RHS"/>
</dbReference>
<dbReference type="EC" id="3.1.-.-" evidence="1"/>
<dbReference type="AlphaFoldDB" id="A0A5C5YZ22"/>
<gene>
    <name evidence="1" type="primary">wapA_2</name>
    <name evidence="1" type="ORF">CA13_17170</name>
</gene>
<evidence type="ECO:0000313" key="2">
    <source>
        <dbReference type="Proteomes" id="UP000315010"/>
    </source>
</evidence>
<proteinExistence type="predicted"/>
<dbReference type="NCBIfam" id="TIGR03696">
    <property type="entry name" value="Rhs_assc_core"/>
    <property type="match status" value="1"/>
</dbReference>